<dbReference type="Gene3D" id="1.10.3720.10">
    <property type="entry name" value="MetI-like"/>
    <property type="match status" value="2"/>
</dbReference>
<dbReference type="Proteomes" id="UP000192478">
    <property type="component" value="Chromosome"/>
</dbReference>
<dbReference type="PANTHER" id="PTHR30043:SF1">
    <property type="entry name" value="ABC TRANSPORT SYSTEM PERMEASE PROTEIN P69"/>
    <property type="match status" value="1"/>
</dbReference>
<comment type="subcellular location">
    <subcellularLocation>
        <location evidence="1 7">Cell membrane</location>
        <topology evidence="1 7">Multi-pass membrane protein</topology>
    </subcellularLocation>
</comment>
<evidence type="ECO:0000256" key="1">
    <source>
        <dbReference type="ARBA" id="ARBA00004651"/>
    </source>
</evidence>
<feature type="transmembrane region" description="Helical" evidence="7">
    <location>
        <begin position="76"/>
        <end position="95"/>
    </location>
</feature>
<feature type="domain" description="ABC transmembrane type-1" evidence="8">
    <location>
        <begin position="335"/>
        <end position="518"/>
    </location>
</feature>
<proteinExistence type="inferred from homology"/>
<dbReference type="AlphaFoldDB" id="A0AAC9WHH7"/>
<keyword evidence="3" id="KW-1003">Cell membrane</keyword>
<dbReference type="EMBL" id="CP017603">
    <property type="protein sequence ID" value="AOY78146.1"/>
    <property type="molecule type" value="Genomic_DNA"/>
</dbReference>
<feature type="domain" description="ABC transmembrane type-1" evidence="8">
    <location>
        <begin position="70"/>
        <end position="253"/>
    </location>
</feature>
<gene>
    <name evidence="10" type="primary">phnE_2</name>
    <name evidence="9" type="ORF">BJL90_21145</name>
    <name evidence="10" type="ORF">CLFO_32050</name>
</gene>
<keyword evidence="5 7" id="KW-1133">Transmembrane helix</keyword>
<evidence type="ECO:0000256" key="3">
    <source>
        <dbReference type="ARBA" id="ARBA00022475"/>
    </source>
</evidence>
<evidence type="ECO:0000256" key="5">
    <source>
        <dbReference type="ARBA" id="ARBA00022989"/>
    </source>
</evidence>
<evidence type="ECO:0000313" key="11">
    <source>
        <dbReference type="Proteomes" id="UP000177894"/>
    </source>
</evidence>
<feature type="transmembrane region" description="Helical" evidence="7">
    <location>
        <begin position="500"/>
        <end position="521"/>
    </location>
</feature>
<feature type="transmembrane region" description="Helical" evidence="7">
    <location>
        <begin position="277"/>
        <end position="296"/>
    </location>
</feature>
<feature type="transmembrane region" description="Helical" evidence="7">
    <location>
        <begin position="16"/>
        <end position="42"/>
    </location>
</feature>
<dbReference type="RefSeq" id="WP_070972806.1">
    <property type="nucleotide sequence ID" value="NZ_CP020559.1"/>
</dbReference>
<reference evidence="9 11" key="1">
    <citation type="submission" date="2016-10" db="EMBL/GenBank/DDBJ databases">
        <title>Complete Genome Sequence of Acetogen Clostridium formicoaceticum ATCC 27076.</title>
        <authorList>
            <person name="Bao T."/>
            <person name="Cheng C."/>
            <person name="Zhao J."/>
            <person name="Yang S.-T."/>
            <person name="Wang J."/>
            <person name="Wang M."/>
        </authorList>
    </citation>
    <scope>NUCLEOTIDE SEQUENCE [LARGE SCALE GENOMIC DNA]</scope>
    <source>
        <strain evidence="9 11">ATCC 27076</strain>
    </source>
</reference>
<accession>A0AAC9WHH7</accession>
<feature type="transmembrane region" description="Helical" evidence="7">
    <location>
        <begin position="235"/>
        <end position="256"/>
    </location>
</feature>
<dbReference type="PANTHER" id="PTHR30043">
    <property type="entry name" value="PHOSPHONATES TRANSPORT SYSTEM PERMEASE PROTEIN"/>
    <property type="match status" value="1"/>
</dbReference>
<organism evidence="10 12">
    <name type="scientific">Clostridium formicaceticum</name>
    <dbReference type="NCBI Taxonomy" id="1497"/>
    <lineage>
        <taxon>Bacteria</taxon>
        <taxon>Bacillati</taxon>
        <taxon>Bacillota</taxon>
        <taxon>Clostridia</taxon>
        <taxon>Eubacteriales</taxon>
        <taxon>Clostridiaceae</taxon>
        <taxon>Clostridium</taxon>
    </lineage>
</organism>
<evidence type="ECO:0000313" key="12">
    <source>
        <dbReference type="Proteomes" id="UP000192478"/>
    </source>
</evidence>
<evidence type="ECO:0000256" key="2">
    <source>
        <dbReference type="ARBA" id="ARBA00022448"/>
    </source>
</evidence>
<feature type="transmembrane region" description="Helical" evidence="7">
    <location>
        <begin position="107"/>
        <end position="128"/>
    </location>
</feature>
<dbReference type="Proteomes" id="UP000177894">
    <property type="component" value="Chromosome"/>
</dbReference>
<keyword evidence="6 7" id="KW-0472">Membrane</keyword>
<dbReference type="GO" id="GO:0005886">
    <property type="term" value="C:plasma membrane"/>
    <property type="evidence" value="ECO:0007669"/>
    <property type="project" value="UniProtKB-SubCell"/>
</dbReference>
<evidence type="ECO:0000313" key="9">
    <source>
        <dbReference type="EMBL" id="AOY78146.1"/>
    </source>
</evidence>
<evidence type="ECO:0000256" key="7">
    <source>
        <dbReference type="RuleBase" id="RU363032"/>
    </source>
</evidence>
<evidence type="ECO:0000259" key="8">
    <source>
        <dbReference type="PROSITE" id="PS50928"/>
    </source>
</evidence>
<evidence type="ECO:0000256" key="4">
    <source>
        <dbReference type="ARBA" id="ARBA00022692"/>
    </source>
</evidence>
<reference evidence="10 12" key="2">
    <citation type="submission" date="2017-03" db="EMBL/GenBank/DDBJ databases">
        <title>Complete sequence of Clostridium formicaceticum DSM 92.</title>
        <authorList>
            <person name="Poehlein A."/>
            <person name="Karl M."/>
            <person name="Bengelsdorf F.R."/>
            <person name="Duerre P."/>
            <person name="Daniel R."/>
        </authorList>
    </citation>
    <scope>NUCLEOTIDE SEQUENCE [LARGE SCALE GENOMIC DNA]</scope>
    <source>
        <strain evidence="10 12">DSM 92</strain>
    </source>
</reference>
<dbReference type="InterPro" id="IPR005769">
    <property type="entry name" value="PhnE/PtxC"/>
</dbReference>
<dbReference type="GO" id="GO:0015416">
    <property type="term" value="F:ABC-type phosphonate transporter activity"/>
    <property type="evidence" value="ECO:0007669"/>
    <property type="project" value="InterPro"/>
</dbReference>
<keyword evidence="2 7" id="KW-0813">Transport</keyword>
<dbReference type="InterPro" id="IPR035906">
    <property type="entry name" value="MetI-like_sf"/>
</dbReference>
<dbReference type="NCBIfam" id="TIGR01097">
    <property type="entry name" value="PhnE"/>
    <property type="match status" value="2"/>
</dbReference>
<keyword evidence="4 7" id="KW-0812">Transmembrane</keyword>
<dbReference type="InterPro" id="IPR000515">
    <property type="entry name" value="MetI-like"/>
</dbReference>
<protein>
    <submittedName>
        <fullName evidence="10">Phosphate-import permease protein PhnE</fullName>
    </submittedName>
    <submittedName>
        <fullName evidence="9">Phosphonate ABC transporter, permease protein PhnE</fullName>
    </submittedName>
</protein>
<evidence type="ECO:0000313" key="10">
    <source>
        <dbReference type="EMBL" id="ARE88799.1"/>
    </source>
</evidence>
<feature type="transmembrane region" description="Helical" evidence="7">
    <location>
        <begin position="475"/>
        <end position="494"/>
    </location>
</feature>
<feature type="transmembrane region" description="Helical" evidence="7">
    <location>
        <begin position="134"/>
        <end position="155"/>
    </location>
</feature>
<evidence type="ECO:0000256" key="6">
    <source>
        <dbReference type="ARBA" id="ARBA00023136"/>
    </source>
</evidence>
<dbReference type="CDD" id="cd06261">
    <property type="entry name" value="TM_PBP2"/>
    <property type="match status" value="2"/>
</dbReference>
<dbReference type="KEGG" id="cfm:BJL90_21145"/>
<sequence>MMTSYKSYINKNNKKTYLFLGIVAVQLIFLGFMIDFSFIRIYQGLPGMYNLLERMISPNFSYVQEVFSKLLETIEIAIVSSLTGVVLAIPFALLTARNIAPNKYLSILFNIFFSFLRTIPNLIWAALLVSVFSIGQFSGILALTMTAFLIALKLFRENIETINENLLNATKSVGANQIQVLRYCVLPTILELSVSIFFIVLEINIRSATVLGLVGAGGIGQIMWRDLNHLRYDNLATLILILFFTVISIDALSFVVRSSIKKSFIVFSSLEAHKKFCKVRIVMTIFIGLFILLWIVNTIDIQHGRLKVGLEQGHFMISSMMRIELSYLPKLLEGIRESFFIAIFATITGAIGALFLSFFAANNTSPFRAMALVSKGITNILRTFPPIITAIILFRGVGPGPLAGGMALSIYTTGVLTKLYSEVIENLHENIKNSVLVTGCTSFSSFRHGILPQTLPTFISLILYRLESNIRTSTILGIIGAGGIGTILTMNITWRNWERVGLLILGIAIMIIAIDTLSYYLRKKIS</sequence>
<feature type="transmembrane region" description="Helical" evidence="7">
    <location>
        <begin position="339"/>
        <end position="361"/>
    </location>
</feature>
<comment type="similarity">
    <text evidence="7">Belongs to the binding-protein-dependent transport system permease family.</text>
</comment>
<dbReference type="SUPFAM" id="SSF161098">
    <property type="entry name" value="MetI-like"/>
    <property type="match status" value="2"/>
</dbReference>
<keyword evidence="11" id="KW-1185">Reference proteome</keyword>
<dbReference type="EMBL" id="CP020559">
    <property type="protein sequence ID" value="ARE88799.1"/>
    <property type="molecule type" value="Genomic_DNA"/>
</dbReference>
<dbReference type="PROSITE" id="PS50928">
    <property type="entry name" value="ABC_TM1"/>
    <property type="match status" value="2"/>
</dbReference>
<dbReference type="Pfam" id="PF00528">
    <property type="entry name" value="BPD_transp_1"/>
    <property type="match status" value="2"/>
</dbReference>
<name>A0AAC9WHH7_9CLOT</name>